<dbReference type="PANTHER" id="PTHR43394">
    <property type="entry name" value="ATP-DEPENDENT PERMEASE MDL1, MITOCHONDRIAL"/>
    <property type="match status" value="1"/>
</dbReference>
<evidence type="ECO:0000256" key="4">
    <source>
        <dbReference type="ARBA" id="ARBA00022840"/>
    </source>
</evidence>
<dbReference type="InterPro" id="IPR011527">
    <property type="entry name" value="ABC1_TM_dom"/>
</dbReference>
<evidence type="ECO:0000313" key="11">
    <source>
        <dbReference type="Proteomes" id="UP000195141"/>
    </source>
</evidence>
<name>A0AAQ3Y0M8_9ENTE</name>
<dbReference type="GO" id="GO:0005524">
    <property type="term" value="F:ATP binding"/>
    <property type="evidence" value="ECO:0007669"/>
    <property type="project" value="UniProtKB-KW"/>
</dbReference>
<feature type="domain" description="ABC transmembrane type-1" evidence="9">
    <location>
        <begin position="16"/>
        <end position="292"/>
    </location>
</feature>
<dbReference type="PROSITE" id="PS50893">
    <property type="entry name" value="ABC_TRANSPORTER_2"/>
    <property type="match status" value="1"/>
</dbReference>
<organism evidence="10 11">
    <name type="scientific">Candidatus Enterococcus clewellii</name>
    <dbReference type="NCBI Taxonomy" id="1834193"/>
    <lineage>
        <taxon>Bacteria</taxon>
        <taxon>Bacillati</taxon>
        <taxon>Bacillota</taxon>
        <taxon>Bacilli</taxon>
        <taxon>Lactobacillales</taxon>
        <taxon>Enterococcaceae</taxon>
        <taxon>Enterococcus</taxon>
    </lineage>
</organism>
<evidence type="ECO:0000259" key="8">
    <source>
        <dbReference type="PROSITE" id="PS50893"/>
    </source>
</evidence>
<dbReference type="AlphaFoldDB" id="A0AAQ3Y0M8"/>
<dbReference type="Gene3D" id="1.20.1560.10">
    <property type="entry name" value="ABC transporter type 1, transmembrane domain"/>
    <property type="match status" value="1"/>
</dbReference>
<dbReference type="SMART" id="SM00382">
    <property type="entry name" value="AAA"/>
    <property type="match status" value="1"/>
</dbReference>
<keyword evidence="6 7" id="KW-0472">Membrane</keyword>
<dbReference type="PANTHER" id="PTHR43394:SF1">
    <property type="entry name" value="ATP-BINDING CASSETTE SUB-FAMILY B MEMBER 10, MITOCHONDRIAL"/>
    <property type="match status" value="1"/>
</dbReference>
<keyword evidence="3" id="KW-0547">Nucleotide-binding</keyword>
<dbReference type="InterPro" id="IPR003593">
    <property type="entry name" value="AAA+_ATPase"/>
</dbReference>
<feature type="transmembrane region" description="Helical" evidence="7">
    <location>
        <begin position="150"/>
        <end position="169"/>
    </location>
</feature>
<dbReference type="SUPFAM" id="SSF90123">
    <property type="entry name" value="ABC transporter transmembrane region"/>
    <property type="match status" value="1"/>
</dbReference>
<dbReference type="Proteomes" id="UP000195141">
    <property type="component" value="Chromosome"/>
</dbReference>
<dbReference type="EMBL" id="CP147247">
    <property type="protein sequence ID" value="WYJ90507.1"/>
    <property type="molecule type" value="Genomic_DNA"/>
</dbReference>
<evidence type="ECO:0000256" key="1">
    <source>
        <dbReference type="ARBA" id="ARBA00004651"/>
    </source>
</evidence>
<feature type="transmembrane region" description="Helical" evidence="7">
    <location>
        <begin position="51"/>
        <end position="71"/>
    </location>
</feature>
<dbReference type="Pfam" id="PF00664">
    <property type="entry name" value="ABC_membrane"/>
    <property type="match status" value="1"/>
</dbReference>
<dbReference type="InterPro" id="IPR039421">
    <property type="entry name" value="Type_1_exporter"/>
</dbReference>
<evidence type="ECO:0000256" key="7">
    <source>
        <dbReference type="SAM" id="Phobius"/>
    </source>
</evidence>
<evidence type="ECO:0000256" key="5">
    <source>
        <dbReference type="ARBA" id="ARBA00022989"/>
    </source>
</evidence>
<feature type="transmembrane region" description="Helical" evidence="7">
    <location>
        <begin position="235"/>
        <end position="260"/>
    </location>
</feature>
<dbReference type="Gene3D" id="3.40.50.300">
    <property type="entry name" value="P-loop containing nucleotide triphosphate hydrolases"/>
    <property type="match status" value="1"/>
</dbReference>
<dbReference type="PROSITE" id="PS50929">
    <property type="entry name" value="ABC_TM1F"/>
    <property type="match status" value="1"/>
</dbReference>
<evidence type="ECO:0000256" key="2">
    <source>
        <dbReference type="ARBA" id="ARBA00022692"/>
    </source>
</evidence>
<keyword evidence="11" id="KW-1185">Reference proteome</keyword>
<dbReference type="Pfam" id="PF00005">
    <property type="entry name" value="ABC_tran"/>
    <property type="match status" value="1"/>
</dbReference>
<dbReference type="GO" id="GO:0005886">
    <property type="term" value="C:plasma membrane"/>
    <property type="evidence" value="ECO:0007669"/>
    <property type="project" value="UniProtKB-SubCell"/>
</dbReference>
<feature type="domain" description="ABC transporter" evidence="8">
    <location>
        <begin position="328"/>
        <end position="542"/>
    </location>
</feature>
<feature type="transmembrane region" description="Helical" evidence="7">
    <location>
        <begin position="125"/>
        <end position="144"/>
    </location>
</feature>
<feature type="transmembrane region" description="Helical" evidence="7">
    <location>
        <begin position="12"/>
        <end position="31"/>
    </location>
</feature>
<keyword evidence="4 10" id="KW-0067">ATP-binding</keyword>
<proteinExistence type="predicted"/>
<dbReference type="InterPro" id="IPR003439">
    <property type="entry name" value="ABC_transporter-like_ATP-bd"/>
</dbReference>
<dbReference type="CDD" id="cd07346">
    <property type="entry name" value="ABC_6TM_exporters"/>
    <property type="match status" value="1"/>
</dbReference>
<keyword evidence="2 7" id="KW-0812">Transmembrane</keyword>
<dbReference type="InterPro" id="IPR027417">
    <property type="entry name" value="P-loop_NTPase"/>
</dbReference>
<evidence type="ECO:0000259" key="9">
    <source>
        <dbReference type="PROSITE" id="PS50929"/>
    </source>
</evidence>
<sequence length="542" mass="62400">MRLMTYFTNIKKNIYIFLITLFLVTVLALPLPLLSKYLVDDVIATKNLTTLSILIIIFLIIILLQIVFNFINTKYFASLSQTIIKDIRYRIYSSIISDHSSDKVESGKIQTLLLNDSEQFVNNELEILSTILQKLILVFGYFIISMSLSPLLTLICISLIPIYTFWVIWSSNHLKENILIAQNTKDAFLEIYKKDFSNRYIIKLFNFVFYSQKRINTALNIHKSATEKVLVRQNLIYVISSVISSLAIYSPLFFGVYLVITNRLTLGTLMAFQSYSALLFPALADLLSLIGTNKINDVYFDRLLPYLEKKQEDRRPSNRNLVEPRFLIEVLDFEIKDKLDFFLFSSKLEIKKGAWIDLVGINGSGKTVFLKCLSKQIETYNGIIRIDGVNLKNICVENLAKNVVYVSSNQGFISDTIQDELSSENIVYLKKLFEIVLLNKKIEHLPKGYSTTLEELECLLSTGELQKFRIARALSKAPKVLLLDEILSNIDLETRKNIINNIKKNYPKLTVISVDHISNQDNNCKLLINKNHLHWEGSHEQR</sequence>
<reference evidence="10" key="1">
    <citation type="submission" date="2017-05" db="EMBL/GenBank/DDBJ databases">
        <authorList>
            <consortium name="The Broad Institute Genomics Platform"/>
            <consortium name="The Broad Institute Genomic Center for Infectious Diseases"/>
            <person name="Earl A."/>
            <person name="Manson A."/>
            <person name="Schwartman J."/>
            <person name="Gilmore M."/>
            <person name="Abouelleil A."/>
            <person name="Cao P."/>
            <person name="Chapman S."/>
            <person name="Cusick C."/>
            <person name="Shea T."/>
            <person name="Young S."/>
            <person name="Neafsey D."/>
            <person name="Nusbaum C."/>
            <person name="Birren B."/>
        </authorList>
    </citation>
    <scope>NUCLEOTIDE SEQUENCE</scope>
    <source>
        <strain evidence="10">9E7_DIV0242</strain>
    </source>
</reference>
<gene>
    <name evidence="10" type="ORF">A5888_002264</name>
</gene>
<dbReference type="SUPFAM" id="SSF52540">
    <property type="entry name" value="P-loop containing nucleoside triphosphate hydrolases"/>
    <property type="match status" value="1"/>
</dbReference>
<dbReference type="GO" id="GO:0015421">
    <property type="term" value="F:ABC-type oligopeptide transporter activity"/>
    <property type="evidence" value="ECO:0007669"/>
    <property type="project" value="TreeGrafter"/>
</dbReference>
<evidence type="ECO:0000256" key="3">
    <source>
        <dbReference type="ARBA" id="ARBA00022741"/>
    </source>
</evidence>
<evidence type="ECO:0000313" key="10">
    <source>
        <dbReference type="EMBL" id="WYJ90507.1"/>
    </source>
</evidence>
<accession>A0AAQ3Y0M8</accession>
<evidence type="ECO:0000256" key="6">
    <source>
        <dbReference type="ARBA" id="ARBA00023136"/>
    </source>
</evidence>
<dbReference type="GO" id="GO:0016887">
    <property type="term" value="F:ATP hydrolysis activity"/>
    <property type="evidence" value="ECO:0007669"/>
    <property type="project" value="InterPro"/>
</dbReference>
<dbReference type="InterPro" id="IPR036640">
    <property type="entry name" value="ABC1_TM_sf"/>
</dbReference>
<protein>
    <submittedName>
        <fullName evidence="10">ATP-binding cassette, subfamily B, bacterial</fullName>
    </submittedName>
</protein>
<comment type="subcellular location">
    <subcellularLocation>
        <location evidence="1">Cell membrane</location>
        <topology evidence="1">Multi-pass membrane protein</topology>
    </subcellularLocation>
</comment>
<reference evidence="10" key="2">
    <citation type="submission" date="2024-03" db="EMBL/GenBank/DDBJ databases">
        <title>The Genome Sequence of Enterococcus sp. DIV0242b.</title>
        <authorList>
            <consortium name="The Broad Institute Genomics Platform"/>
            <consortium name="The Broad Institute Microbial Omics Core"/>
            <consortium name="The Broad Institute Genomic Center for Infectious Diseases"/>
            <person name="Earl A."/>
            <person name="Manson A."/>
            <person name="Gilmore M."/>
            <person name="Schwartman J."/>
            <person name="Shea T."/>
            <person name="Abouelleil A."/>
            <person name="Cao P."/>
            <person name="Chapman S."/>
            <person name="Cusick C."/>
            <person name="Young S."/>
            <person name="Neafsey D."/>
            <person name="Nusbaum C."/>
            <person name="Birren B."/>
        </authorList>
    </citation>
    <scope>NUCLEOTIDE SEQUENCE</scope>
    <source>
        <strain evidence="10">9E7_DIV0242</strain>
    </source>
</reference>
<keyword evidence="5 7" id="KW-1133">Transmembrane helix</keyword>